<evidence type="ECO:0000256" key="6">
    <source>
        <dbReference type="ARBA" id="ARBA00022737"/>
    </source>
</evidence>
<keyword evidence="7" id="KW-0653">Protein transport</keyword>
<dbReference type="FunCoup" id="A0A4S2MK69">
    <property type="interactions" value="180"/>
</dbReference>
<evidence type="ECO:0000256" key="14">
    <source>
        <dbReference type="ARBA" id="ARBA00031250"/>
    </source>
</evidence>
<dbReference type="PANTHER" id="PTHR12106:SF27">
    <property type="entry name" value="SORTILIN-RELATED RECEPTOR"/>
    <property type="match status" value="1"/>
</dbReference>
<evidence type="ECO:0000256" key="8">
    <source>
        <dbReference type="ARBA" id="ARBA00022989"/>
    </source>
</evidence>
<dbReference type="Proteomes" id="UP000298138">
    <property type="component" value="Unassembled WGS sequence"/>
</dbReference>
<keyword evidence="21" id="KW-1185">Reference proteome</keyword>
<dbReference type="STRING" id="341454.A0A4S2MK69"/>
<feature type="transmembrane region" description="Helical" evidence="17">
    <location>
        <begin position="1355"/>
        <end position="1377"/>
    </location>
</feature>
<dbReference type="Pfam" id="PF15902">
    <property type="entry name" value="Sortilin-Vps10"/>
    <property type="match status" value="2"/>
</dbReference>
<evidence type="ECO:0000256" key="4">
    <source>
        <dbReference type="ARBA" id="ARBA00022448"/>
    </source>
</evidence>
<dbReference type="InterPro" id="IPR050310">
    <property type="entry name" value="VPS10-sortilin"/>
</dbReference>
<dbReference type="Gene3D" id="2.10.70.80">
    <property type="match status" value="2"/>
</dbReference>
<evidence type="ECO:0000256" key="15">
    <source>
        <dbReference type="ARBA" id="ARBA00031354"/>
    </source>
</evidence>
<dbReference type="InParanoid" id="A0A4S2MK69"/>
<name>A0A4S2MK69_9PEZI</name>
<dbReference type="GO" id="GO:0005794">
    <property type="term" value="C:Golgi apparatus"/>
    <property type="evidence" value="ECO:0007669"/>
    <property type="project" value="UniProtKB-SubCell"/>
</dbReference>
<reference evidence="20 21" key="1">
    <citation type="submission" date="2019-04" db="EMBL/GenBank/DDBJ databases">
        <title>Comparative genomics and transcriptomics to analyze fruiting body development in filamentous ascomycetes.</title>
        <authorList>
            <consortium name="DOE Joint Genome Institute"/>
            <person name="Lutkenhaus R."/>
            <person name="Traeger S."/>
            <person name="Breuer J."/>
            <person name="Kuo A."/>
            <person name="Lipzen A."/>
            <person name="Pangilinan J."/>
            <person name="Dilworth D."/>
            <person name="Sandor L."/>
            <person name="Poggeler S."/>
            <person name="Barry K."/>
            <person name="Grigoriev I.V."/>
            <person name="Nowrousian M."/>
        </authorList>
    </citation>
    <scope>NUCLEOTIDE SEQUENCE [LARGE SCALE GENOMIC DNA]</scope>
    <source>
        <strain evidence="20 21">CBS 389.68</strain>
    </source>
</reference>
<evidence type="ECO:0000259" key="19">
    <source>
        <dbReference type="SMART" id="SM00602"/>
    </source>
</evidence>
<keyword evidence="6" id="KW-0677">Repeat</keyword>
<dbReference type="InterPro" id="IPR006581">
    <property type="entry name" value="VPS10"/>
</dbReference>
<evidence type="ECO:0000256" key="9">
    <source>
        <dbReference type="ARBA" id="ARBA00023034"/>
    </source>
</evidence>
<keyword evidence="18" id="KW-0732">Signal</keyword>
<dbReference type="GO" id="GO:0006895">
    <property type="term" value="P:Golgi to endosome transport"/>
    <property type="evidence" value="ECO:0007669"/>
    <property type="project" value="TreeGrafter"/>
</dbReference>
<evidence type="ECO:0000256" key="13">
    <source>
        <dbReference type="ARBA" id="ARBA00025569"/>
    </source>
</evidence>
<dbReference type="Pfam" id="PF15901">
    <property type="entry name" value="Sortilin_C"/>
    <property type="match status" value="2"/>
</dbReference>
<organism evidence="20 21">
    <name type="scientific">Ascodesmis nigricans</name>
    <dbReference type="NCBI Taxonomy" id="341454"/>
    <lineage>
        <taxon>Eukaryota</taxon>
        <taxon>Fungi</taxon>
        <taxon>Dikarya</taxon>
        <taxon>Ascomycota</taxon>
        <taxon>Pezizomycotina</taxon>
        <taxon>Pezizomycetes</taxon>
        <taxon>Pezizales</taxon>
        <taxon>Ascodesmidaceae</taxon>
        <taxon>Ascodesmis</taxon>
    </lineage>
</organism>
<dbReference type="InterPro" id="IPR031777">
    <property type="entry name" value="Sortilin_C"/>
</dbReference>
<evidence type="ECO:0000256" key="11">
    <source>
        <dbReference type="ARBA" id="ARBA00023170"/>
    </source>
</evidence>
<comment type="function">
    <text evidence="13">Functions as a sorting receptor in the Golgi compartment required for the intracellular sorting and delivery of soluble vacuolar proteins, like carboxypeptidase Y (CPY) and proteinase A. Executes multiple rounds of sorting by cycling between the late Golgi and a prevacuolar endosome-like compartment.</text>
</comment>
<evidence type="ECO:0000256" key="2">
    <source>
        <dbReference type="ARBA" id="ARBA00004488"/>
    </source>
</evidence>
<keyword evidence="8 17" id="KW-1133">Transmembrane helix</keyword>
<dbReference type="SUPFAM" id="SSF110296">
    <property type="entry name" value="Oligoxyloglucan reducing end-specific cellobiohydrolase"/>
    <property type="match status" value="2"/>
</dbReference>
<evidence type="ECO:0000313" key="21">
    <source>
        <dbReference type="Proteomes" id="UP000298138"/>
    </source>
</evidence>
<feature type="domain" description="VPS10" evidence="19">
    <location>
        <begin position="706"/>
        <end position="1343"/>
    </location>
</feature>
<keyword evidence="9" id="KW-0333">Golgi apparatus</keyword>
<evidence type="ECO:0000256" key="1">
    <source>
        <dbReference type="ARBA" id="ARBA00004166"/>
    </source>
</evidence>
<evidence type="ECO:0000256" key="3">
    <source>
        <dbReference type="ARBA" id="ARBA00015369"/>
    </source>
</evidence>
<dbReference type="GO" id="GO:0006896">
    <property type="term" value="P:Golgi to vacuole transport"/>
    <property type="evidence" value="ECO:0007669"/>
    <property type="project" value="TreeGrafter"/>
</dbReference>
<dbReference type="InterPro" id="IPR031778">
    <property type="entry name" value="Sortilin_N"/>
</dbReference>
<keyword evidence="20" id="KW-0378">Hydrolase</keyword>
<feature type="transmembrane region" description="Helical" evidence="17">
    <location>
        <begin position="1398"/>
        <end position="1420"/>
    </location>
</feature>
<dbReference type="EMBL" id="ML220154">
    <property type="protein sequence ID" value="TGZ77396.1"/>
    <property type="molecule type" value="Genomic_DNA"/>
</dbReference>
<feature type="domain" description="VPS10" evidence="19">
    <location>
        <begin position="47"/>
        <end position="669"/>
    </location>
</feature>
<evidence type="ECO:0000256" key="17">
    <source>
        <dbReference type="SAM" id="Phobius"/>
    </source>
</evidence>
<evidence type="ECO:0000256" key="12">
    <source>
        <dbReference type="ARBA" id="ARBA00023180"/>
    </source>
</evidence>
<keyword evidence="12" id="KW-0325">Glycoprotein</keyword>
<comment type="subcellular location">
    <subcellularLocation>
        <location evidence="1">Golgi apparatus</location>
        <location evidence="1">trans-Golgi network membrane</location>
        <topology evidence="1">Multi-pass membrane protein</topology>
    </subcellularLocation>
    <subcellularLocation>
        <location evidence="2">Prevacuolar compartment membrane</location>
        <topology evidence="2">Multi-pass membrane protein</topology>
    </subcellularLocation>
</comment>
<dbReference type="SMART" id="SM00602">
    <property type="entry name" value="VPS10"/>
    <property type="match status" value="2"/>
</dbReference>
<dbReference type="FunFam" id="3.30.60.270:FF:000005">
    <property type="entry name" value="Sortilin"/>
    <property type="match status" value="2"/>
</dbReference>
<dbReference type="PANTHER" id="PTHR12106">
    <property type="entry name" value="SORTILIN RELATED"/>
    <property type="match status" value="1"/>
</dbReference>
<evidence type="ECO:0000313" key="20">
    <source>
        <dbReference type="EMBL" id="TGZ77396.1"/>
    </source>
</evidence>
<proteinExistence type="predicted"/>
<feature type="signal peptide" evidence="18">
    <location>
        <begin position="1"/>
        <end position="20"/>
    </location>
</feature>
<dbReference type="Gene3D" id="3.30.60.270">
    <property type="match status" value="2"/>
</dbReference>
<keyword evidence="11" id="KW-0675">Receptor</keyword>
<evidence type="ECO:0000256" key="18">
    <source>
        <dbReference type="SAM" id="SignalP"/>
    </source>
</evidence>
<keyword evidence="10 17" id="KW-0472">Membrane</keyword>
<dbReference type="GO" id="GO:0016787">
    <property type="term" value="F:hydrolase activity"/>
    <property type="evidence" value="ECO:0007669"/>
    <property type="project" value="UniProtKB-KW"/>
</dbReference>
<dbReference type="OrthoDB" id="443634at2759"/>
<dbReference type="CDD" id="cd15482">
    <property type="entry name" value="Sialidase_non-viral"/>
    <property type="match status" value="2"/>
</dbReference>
<protein>
    <recommendedName>
        <fullName evidence="3">Vacuolar protein sorting/targeting protein 10</fullName>
    </recommendedName>
    <alternativeName>
        <fullName evidence="15">Carboxypeptidase Y receptor</fullName>
    </alternativeName>
    <alternativeName>
        <fullName evidence="14 16">Sortilin VPS10</fullName>
    </alternativeName>
</protein>
<dbReference type="Gene3D" id="2.130.10.10">
    <property type="entry name" value="YVTN repeat-like/Quinoprotein amine dehydrogenase"/>
    <property type="match status" value="2"/>
</dbReference>
<dbReference type="InterPro" id="IPR015943">
    <property type="entry name" value="WD40/YVTN_repeat-like_dom_sf"/>
</dbReference>
<dbReference type="GO" id="GO:0006623">
    <property type="term" value="P:protein targeting to vacuole"/>
    <property type="evidence" value="ECO:0007669"/>
    <property type="project" value="TreeGrafter"/>
</dbReference>
<dbReference type="GO" id="GO:0016020">
    <property type="term" value="C:membrane"/>
    <property type="evidence" value="ECO:0007669"/>
    <property type="project" value="InterPro"/>
</dbReference>
<dbReference type="GO" id="GO:0005829">
    <property type="term" value="C:cytosol"/>
    <property type="evidence" value="ECO:0007669"/>
    <property type="project" value="GOC"/>
</dbReference>
<accession>A0A4S2MK69</accession>
<evidence type="ECO:0000256" key="16">
    <source>
        <dbReference type="ARBA" id="ARBA00031902"/>
    </source>
</evidence>
<evidence type="ECO:0000256" key="7">
    <source>
        <dbReference type="ARBA" id="ARBA00022927"/>
    </source>
</evidence>
<sequence length="1468" mass="165692">MRLLGLLTAAASALVTLASASDVKVYNKEFARPPNFLFYFEDSPVVMSLFVDATKGEVWRSPDNGATWEIVKSPDGKAMDILEHPHDPKRAIILGEGKTHWKTSDRGETWDEFVVPLPMSTAQNTLSFHAEKPDYVLYAGRDCKREAIFEICEDHTYYTIDWFKTVNLLKKRTRSCIFAKGRKNFVYGEEKTVMCVADDESKFHEHRVLEVSNNFKDWTAPKFDGINVLKGVNGLAAVEKFIVAALRSKGTDEMALYVTEDVLVWTRAEFPHDHGGLKEGAYTILESTPYSIQVDVLSADSNPYRPSGSMFTSNSNGTYFTRNIDHTNRIEEGLVDFEKIEGIEGIVLVNIVKNWDTKDPRKKKQIMSRISFDDGRADTWQPLKADDKDLHLYSVTGFRNMGRVYSSKAPGLVMGVGNTGDHLEEYTDGDLYISDDAGLTWRKAISEAHIYEFGGSGSLLLAVYDEGPTDEARYSIDYGKTWEKVDLGVKVHARILTTTPDSTSLNFVIVGIDKNKKGHVISLDFNKVLGRKCKLDKENPDKSDFEKWYARYDEDKKPDCLMGHKEFYWRRKKDAKCNAGDLYKEPEVEEEVCDCQEHDFECDFNFVRDEDGKCVLAPGAKLGIPPGECKKPGDKYKGPSGYRKIPGNTCKGGVSKDEKMERTCDEANATPPSTGEIKVKFKEFKGKMPLHYFYLDNAETSSKMDETVFMRTENQEIWVSHDGGLEWKKPSELDDVRVVDIYNNPYHYDHIYVLTGSKEFYLSTDRGRSFRKYNAPSPPNRERLPVLDFHPKNAGWLIWIGQEPDCKSSKCRSVAYATRDVSFGEKAWDPLVSNVGKCQWIRGQKQKVQSEKLIFCAQIEESFDPPKVSIQLLSSEDFFKSDPIIHFDDIIGFAKMEEFIVVASVNGTNGYLKASTSIDGRTFAPARFPHNLNVPHQTAYTVLDSNTHAVFLHVTTNDVEGYEYGSLLKSNSNGTDYVLSLDGVNRNELGYVDFEKMHSLEGVILVNRVINKEDVAKKSVPKKLRTLISRNDGALWTALKPPSKDSNGKSYSCSSKECSLNLHHYTERTDPRHTFGSPSGVGLMFGIGNVGEQLKGFADGDTFMTRDGGMTWTEVKKGQYLWEFGDQGSIIVIVDRSKPADTVYYTLDEGKSWVDFKFGEKLKVFDISTVPSDTSRKFILWGRKEGGGDKFESVHLDFRGITSQQCVFAEDERKQDDDDFELWTPPMEGSDCIFGHVTQYNRKIPSHRCYVGRKIPTFHKITKNCTCTAADFECDYNYERVSDNSCKLIPGLKPPNHEETCSANPDLIEWYVPTGFRRLPMTTCQGGLEWDKGESRPCPGKDEEYDRKHRGLHGAGLFMAIVIPIVAAAAVGWYVWTQLLRRRFGAIRLGEENRESPFVQYPIIAVAAVIAVVSAIPSIVGAIGRWVGGKITRQRRYTTRSSFARRGGYSVVNTDEGELLGSDDEDEV</sequence>
<evidence type="ECO:0000256" key="10">
    <source>
        <dbReference type="ARBA" id="ARBA00023136"/>
    </source>
</evidence>
<keyword evidence="4" id="KW-0813">Transport</keyword>
<evidence type="ECO:0000256" key="5">
    <source>
        <dbReference type="ARBA" id="ARBA00022692"/>
    </source>
</evidence>
<gene>
    <name evidence="20" type="ORF">EX30DRAFT_323732</name>
</gene>
<keyword evidence="5 17" id="KW-0812">Transmembrane</keyword>
<feature type="chain" id="PRO_5020506796" description="Vacuolar protein sorting/targeting protein 10" evidence="18">
    <location>
        <begin position="21"/>
        <end position="1468"/>
    </location>
</feature>
<dbReference type="Gene3D" id="2.120.10.10">
    <property type="match status" value="1"/>
</dbReference>